<dbReference type="PANTHER" id="PTHR46060">
    <property type="entry name" value="MARINER MOS1 TRANSPOSASE-LIKE PROTEIN"/>
    <property type="match status" value="1"/>
</dbReference>
<gene>
    <name evidence="1" type="primary">Necator_chrV.g19960</name>
    <name evidence="1" type="ORF">RB195_015168</name>
</gene>
<proteinExistence type="predicted"/>
<reference evidence="1 2" key="1">
    <citation type="submission" date="2023-08" db="EMBL/GenBank/DDBJ databases">
        <title>A Necator americanus chromosomal reference genome.</title>
        <authorList>
            <person name="Ilik V."/>
            <person name="Petrzelkova K.J."/>
            <person name="Pardy F."/>
            <person name="Fuh T."/>
            <person name="Niatou-Singa F.S."/>
            <person name="Gouil Q."/>
            <person name="Baker L."/>
            <person name="Ritchie M.E."/>
            <person name="Jex A.R."/>
            <person name="Gazzola D."/>
            <person name="Li H."/>
            <person name="Toshio Fujiwara R."/>
            <person name="Zhan B."/>
            <person name="Aroian R.V."/>
            <person name="Pafco B."/>
            <person name="Schwarz E.M."/>
        </authorList>
    </citation>
    <scope>NUCLEOTIDE SEQUENCE [LARGE SCALE GENOMIC DNA]</scope>
    <source>
        <strain evidence="1 2">Aroian</strain>
        <tissue evidence="1">Whole animal</tissue>
    </source>
</reference>
<dbReference type="EMBL" id="JAVFWL010000005">
    <property type="protein sequence ID" value="KAK6757181.1"/>
    <property type="molecule type" value="Genomic_DNA"/>
</dbReference>
<dbReference type="Gene3D" id="3.30.420.10">
    <property type="entry name" value="Ribonuclease H-like superfamily/Ribonuclease H"/>
    <property type="match status" value="1"/>
</dbReference>
<accession>A0ABR1E5Z1</accession>
<comment type="caution">
    <text evidence="1">The sequence shown here is derived from an EMBL/GenBank/DDBJ whole genome shotgun (WGS) entry which is preliminary data.</text>
</comment>
<keyword evidence="2" id="KW-1185">Reference proteome</keyword>
<dbReference type="PANTHER" id="PTHR46060:SF2">
    <property type="entry name" value="HISTONE-LYSINE N-METHYLTRANSFERASE SETMAR"/>
    <property type="match status" value="1"/>
</dbReference>
<dbReference type="Proteomes" id="UP001303046">
    <property type="component" value="Unassembled WGS sequence"/>
</dbReference>
<evidence type="ECO:0008006" key="3">
    <source>
        <dbReference type="Google" id="ProtNLM"/>
    </source>
</evidence>
<organism evidence="1 2">
    <name type="scientific">Necator americanus</name>
    <name type="common">Human hookworm</name>
    <dbReference type="NCBI Taxonomy" id="51031"/>
    <lineage>
        <taxon>Eukaryota</taxon>
        <taxon>Metazoa</taxon>
        <taxon>Ecdysozoa</taxon>
        <taxon>Nematoda</taxon>
        <taxon>Chromadorea</taxon>
        <taxon>Rhabditida</taxon>
        <taxon>Rhabditina</taxon>
        <taxon>Rhabditomorpha</taxon>
        <taxon>Strongyloidea</taxon>
        <taxon>Ancylostomatidae</taxon>
        <taxon>Bunostominae</taxon>
        <taxon>Necator</taxon>
    </lineage>
</organism>
<dbReference type="InterPro" id="IPR052709">
    <property type="entry name" value="Transposase-MT_Hybrid"/>
</dbReference>
<evidence type="ECO:0000313" key="1">
    <source>
        <dbReference type="EMBL" id="KAK6757181.1"/>
    </source>
</evidence>
<sequence>MSLEDSGGRGRLSEVDNHLLKAIINYQLKTAQVAQEQGTDHSTVRYLEEIEKVKKLSKWVPHELSESQRNCRFEICSTFLLRNKSDPLLDRVVMYNEK</sequence>
<dbReference type="InterPro" id="IPR036397">
    <property type="entry name" value="RNaseH_sf"/>
</dbReference>
<protein>
    <recommendedName>
        <fullName evidence="3">HTH psq-type domain-containing protein</fullName>
    </recommendedName>
</protein>
<evidence type="ECO:0000313" key="2">
    <source>
        <dbReference type="Proteomes" id="UP001303046"/>
    </source>
</evidence>
<name>A0ABR1E5Z1_NECAM</name>